<name>A0A841SXC8_9BACL</name>
<dbReference type="Proteomes" id="UP000535838">
    <property type="component" value="Unassembled WGS sequence"/>
</dbReference>
<dbReference type="AlphaFoldDB" id="A0A841SXC8"/>
<dbReference type="EMBL" id="JACJVQ010000013">
    <property type="protein sequence ID" value="MBB6635286.1"/>
    <property type="molecule type" value="Genomic_DNA"/>
</dbReference>
<accession>A0A841SXC8</accession>
<comment type="caution">
    <text evidence="1">The sequence shown here is derived from an EMBL/GenBank/DDBJ whole genome shotgun (WGS) entry which is preliminary data.</text>
</comment>
<protein>
    <recommendedName>
        <fullName evidence="3">Cupin domain-containing protein</fullName>
    </recommendedName>
</protein>
<evidence type="ECO:0000313" key="1">
    <source>
        <dbReference type="EMBL" id="MBB6635286.1"/>
    </source>
</evidence>
<evidence type="ECO:0008006" key="3">
    <source>
        <dbReference type="Google" id="ProtNLM"/>
    </source>
</evidence>
<evidence type="ECO:0000313" key="2">
    <source>
        <dbReference type="Proteomes" id="UP000535838"/>
    </source>
</evidence>
<dbReference type="RefSeq" id="WP_185120528.1">
    <property type="nucleotide sequence ID" value="NZ_JACJVQ010000013.1"/>
</dbReference>
<keyword evidence="2" id="KW-1185">Reference proteome</keyword>
<organism evidence="1 2">
    <name type="scientific">Cohnella thailandensis</name>
    <dbReference type="NCBI Taxonomy" id="557557"/>
    <lineage>
        <taxon>Bacteria</taxon>
        <taxon>Bacillati</taxon>
        <taxon>Bacillota</taxon>
        <taxon>Bacilli</taxon>
        <taxon>Bacillales</taxon>
        <taxon>Paenibacillaceae</taxon>
        <taxon>Cohnella</taxon>
    </lineage>
</organism>
<proteinExistence type="predicted"/>
<sequence>MRIYSFDKGTGKEITAYNSQNAIFSKIVKHDKPIHVGCIYVEPGGTVGAHQAPIHLGMAAIVIEGEDLNPSMNEVDWQGE</sequence>
<reference evidence="1 2" key="1">
    <citation type="submission" date="2020-08" db="EMBL/GenBank/DDBJ databases">
        <title>Cohnella phylogeny.</title>
        <authorList>
            <person name="Dunlap C."/>
        </authorList>
    </citation>
    <scope>NUCLEOTIDE SEQUENCE [LARGE SCALE GENOMIC DNA]</scope>
    <source>
        <strain evidence="1 2">DSM 25241</strain>
    </source>
</reference>
<gene>
    <name evidence="1" type="ORF">H7B67_14295</name>
</gene>